<evidence type="ECO:0000256" key="8">
    <source>
        <dbReference type="RuleBase" id="RU364043"/>
    </source>
</evidence>
<evidence type="ECO:0000256" key="3">
    <source>
        <dbReference type="ARBA" id="ARBA00011245"/>
    </source>
</evidence>
<evidence type="ECO:0000259" key="9">
    <source>
        <dbReference type="PROSITE" id="PS51462"/>
    </source>
</evidence>
<dbReference type="AlphaFoldDB" id="A0A222GCE1"/>
<keyword evidence="5 7" id="KW-0378">Hydrolase</keyword>
<dbReference type="GO" id="GO:0017111">
    <property type="term" value="F:ribonucleoside triphosphate phosphatase activity"/>
    <property type="evidence" value="ECO:0007669"/>
    <property type="project" value="InterPro"/>
</dbReference>
<dbReference type="InterPro" id="IPR020476">
    <property type="entry name" value="Nudix_hydrolase"/>
</dbReference>
<dbReference type="EMBL" id="CP020465">
    <property type="protein sequence ID" value="ASP49527.1"/>
    <property type="molecule type" value="Genomic_DNA"/>
</dbReference>
<dbReference type="CDD" id="cd03675">
    <property type="entry name" value="NUDIX_Hydrolase"/>
    <property type="match status" value="1"/>
</dbReference>
<dbReference type="OrthoDB" id="8594221at2"/>
<dbReference type="InterPro" id="IPR000086">
    <property type="entry name" value="NUDIX_hydrolase_dom"/>
</dbReference>
<dbReference type="SUPFAM" id="SSF55811">
    <property type="entry name" value="Nudix"/>
    <property type="match status" value="1"/>
</dbReference>
<organism evidence="10 11">
    <name type="scientific">Cognaticolwellia beringensis</name>
    <dbReference type="NCBI Taxonomy" id="1967665"/>
    <lineage>
        <taxon>Bacteria</taxon>
        <taxon>Pseudomonadati</taxon>
        <taxon>Pseudomonadota</taxon>
        <taxon>Gammaproteobacteria</taxon>
        <taxon>Alteromonadales</taxon>
        <taxon>Colwelliaceae</taxon>
        <taxon>Cognaticolwellia</taxon>
    </lineage>
</organism>
<gene>
    <name evidence="8" type="primary">nudJ</name>
    <name evidence="10" type="ORF">B5D82_18165</name>
</gene>
<dbReference type="PROSITE" id="PS00893">
    <property type="entry name" value="NUDIX_BOX"/>
    <property type="match status" value="1"/>
</dbReference>
<evidence type="ECO:0000256" key="4">
    <source>
        <dbReference type="ARBA" id="ARBA00015552"/>
    </source>
</evidence>
<dbReference type="PANTHER" id="PTHR43222:SF11">
    <property type="entry name" value="PHOSPHATASE NUDJ"/>
    <property type="match status" value="1"/>
</dbReference>
<dbReference type="Pfam" id="PF00293">
    <property type="entry name" value="NUDIX"/>
    <property type="match status" value="1"/>
</dbReference>
<evidence type="ECO:0000256" key="1">
    <source>
        <dbReference type="ARBA" id="ARBA00001946"/>
    </source>
</evidence>
<feature type="domain" description="Nudix hydrolase" evidence="9">
    <location>
        <begin position="15"/>
        <end position="145"/>
    </location>
</feature>
<keyword evidence="11" id="KW-1185">Reference proteome</keyword>
<reference evidence="10 11" key="1">
    <citation type="submission" date="2017-08" db="EMBL/GenBank/DDBJ databases">
        <title>Complete genome of Colwellia sp. NB097-1, a psychrophile bacterium ioslated from Bering Sea.</title>
        <authorList>
            <person name="Chen X."/>
        </authorList>
    </citation>
    <scope>NUCLEOTIDE SEQUENCE [LARGE SCALE GENOMIC DNA]</scope>
    <source>
        <strain evidence="10 11">NB097-1</strain>
    </source>
</reference>
<sequence length="159" mass="17920">MDNLLTNPHGSAQFKPNTTVAVVVACQDKFLLVEELEHGKTVYNQPAGHLEAGENLIAAAMRELQEETGLTASPDHLCGIYYYYRQSLNLHYLRFCFVIELESFSICQPQDEEIIACHWLTLSEIKAKSAQLRSSLVLECIEDYLSGKKIELSLLKSNL</sequence>
<dbReference type="GO" id="GO:0004787">
    <property type="term" value="F:thiamine diphosphate phosphatase activity"/>
    <property type="evidence" value="ECO:0007669"/>
    <property type="project" value="InterPro"/>
</dbReference>
<dbReference type="EC" id="3.6.1.-" evidence="8"/>
<dbReference type="Gene3D" id="3.90.79.10">
    <property type="entry name" value="Nucleoside Triphosphate Pyrophosphohydrolase"/>
    <property type="match status" value="1"/>
</dbReference>
<comment type="subunit">
    <text evidence="3 8">Monomer.</text>
</comment>
<keyword evidence="6 8" id="KW-0460">Magnesium</keyword>
<comment type="cofactor">
    <cofactor evidence="1 8">
        <name>Mg(2+)</name>
        <dbReference type="ChEBI" id="CHEBI:18420"/>
    </cofactor>
</comment>
<dbReference type="KEGG" id="cber:B5D82_18165"/>
<dbReference type="InterPro" id="IPR015797">
    <property type="entry name" value="NUDIX_hydrolase-like_dom_sf"/>
</dbReference>
<dbReference type="PRINTS" id="PR00502">
    <property type="entry name" value="NUDIXFAMILY"/>
</dbReference>
<evidence type="ECO:0000313" key="11">
    <source>
        <dbReference type="Proteomes" id="UP000202259"/>
    </source>
</evidence>
<comment type="similarity">
    <text evidence="2 8">Belongs to the Nudix hydrolase family. NudJ subfamily.</text>
</comment>
<protein>
    <recommendedName>
        <fullName evidence="4 8">Phosphatase NudJ</fullName>
        <ecNumber evidence="8">3.6.1.-</ecNumber>
    </recommendedName>
</protein>
<dbReference type="Proteomes" id="UP000202259">
    <property type="component" value="Chromosome"/>
</dbReference>
<evidence type="ECO:0000256" key="5">
    <source>
        <dbReference type="ARBA" id="ARBA00022801"/>
    </source>
</evidence>
<proteinExistence type="inferred from homology"/>
<evidence type="ECO:0000256" key="7">
    <source>
        <dbReference type="RuleBase" id="RU003476"/>
    </source>
</evidence>
<evidence type="ECO:0000313" key="10">
    <source>
        <dbReference type="EMBL" id="ASP49527.1"/>
    </source>
</evidence>
<dbReference type="GO" id="GO:0017110">
    <property type="term" value="F:nucleoside diphosphate phosphatase activity"/>
    <property type="evidence" value="ECO:0007669"/>
    <property type="project" value="InterPro"/>
</dbReference>
<evidence type="ECO:0000256" key="6">
    <source>
        <dbReference type="ARBA" id="ARBA00022842"/>
    </source>
</evidence>
<dbReference type="PANTHER" id="PTHR43222">
    <property type="entry name" value="NUDIX HYDROLASE 23"/>
    <property type="match status" value="1"/>
</dbReference>
<evidence type="ECO:0000256" key="2">
    <source>
        <dbReference type="ARBA" id="ARBA00007608"/>
    </source>
</evidence>
<dbReference type="RefSeq" id="WP_081153673.1">
    <property type="nucleotide sequence ID" value="NZ_CP020465.1"/>
</dbReference>
<dbReference type="InterPro" id="IPR020084">
    <property type="entry name" value="NUDIX_hydrolase_CS"/>
</dbReference>
<accession>A0A222GCE1</accession>
<dbReference type="InterPro" id="IPR033713">
    <property type="entry name" value="NudJ"/>
</dbReference>
<name>A0A222GCE1_9GAMM</name>
<dbReference type="PROSITE" id="PS51462">
    <property type="entry name" value="NUDIX"/>
    <property type="match status" value="1"/>
</dbReference>